<dbReference type="GO" id="GO:0016887">
    <property type="term" value="F:ATP hydrolysis activity"/>
    <property type="evidence" value="ECO:0007669"/>
    <property type="project" value="InterPro"/>
</dbReference>
<dbReference type="PROSITE" id="PS50893">
    <property type="entry name" value="ABC_TRANSPORTER_2"/>
    <property type="match status" value="1"/>
</dbReference>
<feature type="transmembrane region" description="Helical" evidence="11">
    <location>
        <begin position="595"/>
        <end position="618"/>
    </location>
</feature>
<comment type="subcellular location">
    <subcellularLocation>
        <location evidence="1">Membrane</location>
        <topology evidence="1">Multi-pass membrane protein</topology>
    </subcellularLocation>
</comment>
<dbReference type="InterPro" id="IPR013525">
    <property type="entry name" value="ABC2_TM"/>
</dbReference>
<keyword evidence="4" id="KW-0934">Plastid</keyword>
<evidence type="ECO:0000256" key="7">
    <source>
        <dbReference type="ARBA" id="ARBA00022840"/>
    </source>
</evidence>
<dbReference type="AlphaFoldDB" id="A0A8T2SIQ9"/>
<dbReference type="PANTHER" id="PTHR48041:SF94">
    <property type="entry name" value="ABC TRANSPORTER G FAMILY MEMBER 22"/>
    <property type="match status" value="1"/>
</dbReference>
<proteinExistence type="inferred from homology"/>
<dbReference type="PROSITE" id="PS00211">
    <property type="entry name" value="ABC_TRANSPORTER_1"/>
    <property type="match status" value="1"/>
</dbReference>
<dbReference type="Proteomes" id="UP000825935">
    <property type="component" value="Chromosome 20"/>
</dbReference>
<dbReference type="FunFam" id="3.40.50.300:FF:000337">
    <property type="entry name" value="ABC transporter G family member 22"/>
    <property type="match status" value="1"/>
</dbReference>
<dbReference type="InterPro" id="IPR050352">
    <property type="entry name" value="ABCG_transporters"/>
</dbReference>
<dbReference type="Gene3D" id="3.40.50.300">
    <property type="entry name" value="P-loop containing nucleotide triphosphate hydrolases"/>
    <property type="match status" value="1"/>
</dbReference>
<keyword evidence="3" id="KW-0813">Transport</keyword>
<keyword evidence="6" id="KW-0547">Nucleotide-binding</keyword>
<dbReference type="InterPro" id="IPR003593">
    <property type="entry name" value="AAA+_ATPase"/>
</dbReference>
<feature type="domain" description="ABC transporter" evidence="12">
    <location>
        <begin position="181"/>
        <end position="437"/>
    </location>
</feature>
<evidence type="ECO:0000256" key="9">
    <source>
        <dbReference type="ARBA" id="ARBA00023136"/>
    </source>
</evidence>
<keyword evidence="9 11" id="KW-0472">Membrane</keyword>
<evidence type="ECO:0000256" key="10">
    <source>
        <dbReference type="SAM" id="MobiDB-lite"/>
    </source>
</evidence>
<evidence type="ECO:0000256" key="4">
    <source>
        <dbReference type="ARBA" id="ARBA00022528"/>
    </source>
</evidence>
<feature type="transmembrane region" description="Helical" evidence="11">
    <location>
        <begin position="670"/>
        <end position="697"/>
    </location>
</feature>
<comment type="similarity">
    <text evidence="2">Belongs to the ABC transporter superfamily. ABCG family. Eye pigment precursor importer (TC 3.A.1.204) subfamily.</text>
</comment>
<accession>A0A8T2SIQ9</accession>
<evidence type="ECO:0000256" key="2">
    <source>
        <dbReference type="ARBA" id="ARBA00005814"/>
    </source>
</evidence>
<dbReference type="OMA" id="MFWGYFP"/>
<feature type="transmembrane region" description="Helical" evidence="11">
    <location>
        <begin position="763"/>
        <end position="785"/>
    </location>
</feature>
<feature type="region of interest" description="Disordered" evidence="10">
    <location>
        <begin position="49"/>
        <end position="73"/>
    </location>
</feature>
<sequence>MNISFKSGAIPDTARSPANGMYETRSDQACPCIWMDDQRRSMDEFTSYGGTPCGGGAGPATPRSTPTEGMEGPRKSLSLLFKGLGLQKTSGRLSDADELLSPETLGMSAGFYDEIRRSNASPLNVPFSLATSFQIPEGDVYYRDAGDPVAKAPPPTDDDYLDECMDLEMGKDVNPPESIYLQFEDVRYKVVVKKASKWGCTFGMKAGTDKEILHGITGSVGAGEMLAMMGPSGSGKTTLLNVLGGRRSNPQWLTGSILYNDVPYTKNLKRRIGFVTQDDVLFPHLTVRETLTFSALLRLPDRFTKDQKLQRAEAVLAQLGLQRCGDTIIGNQFLRGVSGGERKRVCIGQEILINPSLLFLDEPTSGLDSTTALRIISLLHKLAHQGRAVMATIHQPSSRAFHMFDKLILLSDGYPTYFGKAKGAMTYFDTIGFTPLIPMNPADFLLDLCSGNTNDVSLPPNLQQRKKSIASQKQKITPASVPGTPMTLLGKDVKKYLADCCEHQISTWDRTKSLQNQKLQQNLKHLQAVVSEKQQWPTTWWDQFIILFMRGFKERRHEYMSLMRVLQMVLSALLAGSLWWHSKTSTFRQLQDQEGLLFFMGVFWGYFPLFTALFTFPLERPILMKERATDMYRLSAYFMARTLSDLPIEIGLTIIFVVIVYLMANLRHGFLSFIYTILAVCLDVTASQGVGFCIGAAIMDVQKASTLASVIVLGFMLAGGYFIQNIPPFIGWVKYLSFQAHTYKILTYIQYEDAVNVRLHGDLANSVLALAVMVVAYRAIAYISLRRMKISV</sequence>
<reference evidence="13" key="1">
    <citation type="submission" date="2021-08" db="EMBL/GenBank/DDBJ databases">
        <title>WGS assembly of Ceratopteris richardii.</title>
        <authorList>
            <person name="Marchant D.B."/>
            <person name="Chen G."/>
            <person name="Jenkins J."/>
            <person name="Shu S."/>
            <person name="Leebens-Mack J."/>
            <person name="Grimwood J."/>
            <person name="Schmutz J."/>
            <person name="Soltis P."/>
            <person name="Soltis D."/>
            <person name="Chen Z.-H."/>
        </authorList>
    </citation>
    <scope>NUCLEOTIDE SEQUENCE</scope>
    <source>
        <strain evidence="13">Whitten #5841</strain>
        <tissue evidence="13">Leaf</tissue>
    </source>
</reference>
<keyword evidence="8 11" id="KW-1133">Transmembrane helix</keyword>
<keyword evidence="7" id="KW-0067">ATP-binding</keyword>
<name>A0A8T2SIQ9_CERRI</name>
<dbReference type="Pfam" id="PF00005">
    <property type="entry name" value="ABC_tran"/>
    <property type="match status" value="1"/>
</dbReference>
<evidence type="ECO:0000256" key="1">
    <source>
        <dbReference type="ARBA" id="ARBA00004141"/>
    </source>
</evidence>
<keyword evidence="14" id="KW-1185">Reference proteome</keyword>
<dbReference type="CDD" id="cd03213">
    <property type="entry name" value="ABCG_EPDR"/>
    <property type="match status" value="1"/>
</dbReference>
<dbReference type="Pfam" id="PF01061">
    <property type="entry name" value="ABC2_membrane"/>
    <property type="match status" value="1"/>
</dbReference>
<evidence type="ECO:0000256" key="3">
    <source>
        <dbReference type="ARBA" id="ARBA00022448"/>
    </source>
</evidence>
<comment type="caution">
    <text evidence="13">The sequence shown here is derived from an EMBL/GenBank/DDBJ whole genome shotgun (WGS) entry which is preliminary data.</text>
</comment>
<evidence type="ECO:0000256" key="8">
    <source>
        <dbReference type="ARBA" id="ARBA00022989"/>
    </source>
</evidence>
<protein>
    <recommendedName>
        <fullName evidence="12">ABC transporter domain-containing protein</fullName>
    </recommendedName>
</protein>
<feature type="transmembrane region" description="Helical" evidence="11">
    <location>
        <begin position="638"/>
        <end position="664"/>
    </location>
</feature>
<dbReference type="SUPFAM" id="SSF52540">
    <property type="entry name" value="P-loop containing nucleoside triphosphate hydrolases"/>
    <property type="match status" value="1"/>
</dbReference>
<keyword evidence="5 11" id="KW-0812">Transmembrane</keyword>
<evidence type="ECO:0000256" key="6">
    <source>
        <dbReference type="ARBA" id="ARBA00022741"/>
    </source>
</evidence>
<dbReference type="InterPro" id="IPR003439">
    <property type="entry name" value="ABC_transporter-like_ATP-bd"/>
</dbReference>
<dbReference type="InterPro" id="IPR017871">
    <property type="entry name" value="ABC_transporter-like_CS"/>
</dbReference>
<evidence type="ECO:0000256" key="11">
    <source>
        <dbReference type="SAM" id="Phobius"/>
    </source>
</evidence>
<dbReference type="OrthoDB" id="66620at2759"/>
<evidence type="ECO:0000313" key="13">
    <source>
        <dbReference type="EMBL" id="KAH7332372.1"/>
    </source>
</evidence>
<dbReference type="GO" id="GO:0005524">
    <property type="term" value="F:ATP binding"/>
    <property type="evidence" value="ECO:0007669"/>
    <property type="project" value="UniProtKB-KW"/>
</dbReference>
<dbReference type="GO" id="GO:0140359">
    <property type="term" value="F:ABC-type transporter activity"/>
    <property type="evidence" value="ECO:0007669"/>
    <property type="project" value="InterPro"/>
</dbReference>
<feature type="transmembrane region" description="Helical" evidence="11">
    <location>
        <begin position="704"/>
        <end position="723"/>
    </location>
</feature>
<dbReference type="EMBL" id="CM035425">
    <property type="protein sequence ID" value="KAH7332372.1"/>
    <property type="molecule type" value="Genomic_DNA"/>
</dbReference>
<gene>
    <name evidence="13" type="ORF">KP509_20G084300</name>
</gene>
<evidence type="ECO:0000313" key="14">
    <source>
        <dbReference type="Proteomes" id="UP000825935"/>
    </source>
</evidence>
<evidence type="ECO:0000259" key="12">
    <source>
        <dbReference type="PROSITE" id="PS50893"/>
    </source>
</evidence>
<keyword evidence="4" id="KW-0150">Chloroplast</keyword>
<dbReference type="GO" id="GO:0016020">
    <property type="term" value="C:membrane"/>
    <property type="evidence" value="ECO:0007669"/>
    <property type="project" value="UniProtKB-SubCell"/>
</dbReference>
<dbReference type="SMART" id="SM00382">
    <property type="entry name" value="AAA"/>
    <property type="match status" value="1"/>
</dbReference>
<feature type="region of interest" description="Disordered" evidence="10">
    <location>
        <begin position="1"/>
        <end position="22"/>
    </location>
</feature>
<dbReference type="PANTHER" id="PTHR48041">
    <property type="entry name" value="ABC TRANSPORTER G FAMILY MEMBER 28"/>
    <property type="match status" value="1"/>
</dbReference>
<evidence type="ECO:0000256" key="5">
    <source>
        <dbReference type="ARBA" id="ARBA00022692"/>
    </source>
</evidence>
<organism evidence="13 14">
    <name type="scientific">Ceratopteris richardii</name>
    <name type="common">Triangle waterfern</name>
    <dbReference type="NCBI Taxonomy" id="49495"/>
    <lineage>
        <taxon>Eukaryota</taxon>
        <taxon>Viridiplantae</taxon>
        <taxon>Streptophyta</taxon>
        <taxon>Embryophyta</taxon>
        <taxon>Tracheophyta</taxon>
        <taxon>Polypodiopsida</taxon>
        <taxon>Polypodiidae</taxon>
        <taxon>Polypodiales</taxon>
        <taxon>Pteridineae</taxon>
        <taxon>Pteridaceae</taxon>
        <taxon>Parkerioideae</taxon>
        <taxon>Ceratopteris</taxon>
    </lineage>
</organism>
<dbReference type="InterPro" id="IPR027417">
    <property type="entry name" value="P-loop_NTPase"/>
</dbReference>